<dbReference type="Proteomes" id="UP000004836">
    <property type="component" value="Unassembled WGS sequence"/>
</dbReference>
<feature type="active site" description="Proton acceptor" evidence="2">
    <location>
        <position position="183"/>
    </location>
</feature>
<evidence type="ECO:0000313" key="5">
    <source>
        <dbReference type="EMBL" id="EJW22103.1"/>
    </source>
</evidence>
<proteinExistence type="inferred from homology"/>
<evidence type="ECO:0008006" key="7">
    <source>
        <dbReference type="Google" id="ProtNLM"/>
    </source>
</evidence>
<gene>
    <name evidence="5" type="ORF">IMCC14465_04970</name>
</gene>
<comment type="similarity">
    <text evidence="1 4">Belongs to the DegT/DnrJ/EryC1 family.</text>
</comment>
<feature type="modified residue" description="N6-(pyridoxal phosphate)lysine" evidence="3">
    <location>
        <position position="183"/>
    </location>
</feature>
<dbReference type="CDD" id="cd00616">
    <property type="entry name" value="AHBA_syn"/>
    <property type="match status" value="1"/>
</dbReference>
<sequence>MDWRYQLSELNYSQDEIDAVNAVVGSGWITMGPEVQHFEEEFTQFLGGSVESVAVSSATAALHLILMENGIGPGDEVILPALTFVSDANVVRQLGATPVFADSESLLDLNVSIKSIRSKVSRKTKAIVLVHFAGYVRDFQSLKSEFHDCLLIEDCAHAPGAAVRGKSAGTLGDYSFFSFYGNKNISCGEGGMICSNRSESVQRLRNLRSHSMSSLTLDRHLGRASSYDVAGVGLNYRMTEMQAALGRVQLRKVLDGNAKRETLTNKYKSLLAASDIILPFTLANKEEKYSSAHHIMPVLLPKHANRAKVINKLSAQGIQTSIHYPAFHSFSGYSGFIQKGDAPVSDEICDRELSLPLHPRLTIAGVEDIAKALLETVVS</sequence>
<dbReference type="PANTHER" id="PTHR30244">
    <property type="entry name" value="TRANSAMINASE"/>
    <property type="match status" value="1"/>
</dbReference>
<protein>
    <recommendedName>
        <fullName evidence="7">DegT/DnrJ/EryC1/StrS aminotransferase</fullName>
    </recommendedName>
</protein>
<evidence type="ECO:0000256" key="3">
    <source>
        <dbReference type="PIRSR" id="PIRSR000390-2"/>
    </source>
</evidence>
<accession>J9DJ34</accession>
<dbReference type="InterPro" id="IPR015422">
    <property type="entry name" value="PyrdxlP-dep_Trfase_small"/>
</dbReference>
<dbReference type="eggNOG" id="COG0399">
    <property type="taxonomic scope" value="Bacteria"/>
</dbReference>
<dbReference type="EMBL" id="ALYF01000002">
    <property type="protein sequence ID" value="EJW22103.1"/>
    <property type="molecule type" value="Genomic_DNA"/>
</dbReference>
<comment type="caution">
    <text evidence="5">The sequence shown here is derived from an EMBL/GenBank/DDBJ whole genome shotgun (WGS) entry which is preliminary data.</text>
</comment>
<name>J9DJ34_9PROT</name>
<dbReference type="Pfam" id="PF01041">
    <property type="entry name" value="DegT_DnrJ_EryC1"/>
    <property type="match status" value="1"/>
</dbReference>
<evidence type="ECO:0000313" key="6">
    <source>
        <dbReference type="Proteomes" id="UP000004836"/>
    </source>
</evidence>
<evidence type="ECO:0000256" key="4">
    <source>
        <dbReference type="RuleBase" id="RU004508"/>
    </source>
</evidence>
<evidence type="ECO:0000256" key="2">
    <source>
        <dbReference type="PIRSR" id="PIRSR000390-1"/>
    </source>
</evidence>
<reference evidence="5 6" key="1">
    <citation type="journal article" date="2012" name="J. Bacteriol.">
        <title>Genome Sequence of Strain IMCC14465, Isolated from the East Sea, Belonging to the PS1 Clade of Alphaproteobacteria.</title>
        <authorList>
            <person name="Yang S.J."/>
            <person name="Kang I."/>
            <person name="Cho J.C."/>
        </authorList>
    </citation>
    <scope>NUCLEOTIDE SEQUENCE [LARGE SCALE GENOMIC DNA]</scope>
    <source>
        <strain evidence="5 6">IMCC14465</strain>
    </source>
</reference>
<dbReference type="Gene3D" id="3.90.1150.10">
    <property type="entry name" value="Aspartate Aminotransferase, domain 1"/>
    <property type="match status" value="1"/>
</dbReference>
<keyword evidence="3 4" id="KW-0663">Pyridoxal phosphate</keyword>
<dbReference type="PIRSF" id="PIRSF000390">
    <property type="entry name" value="PLP_StrS"/>
    <property type="match status" value="1"/>
</dbReference>
<organism evidence="5 6">
    <name type="scientific">alpha proteobacterium IMCC14465</name>
    <dbReference type="NCBI Taxonomy" id="1220535"/>
    <lineage>
        <taxon>Bacteria</taxon>
        <taxon>Pseudomonadati</taxon>
        <taxon>Pseudomonadota</taxon>
        <taxon>Alphaproteobacteria</taxon>
        <taxon>PS1 clade</taxon>
    </lineage>
</organism>
<dbReference type="InterPro" id="IPR015424">
    <property type="entry name" value="PyrdxlP-dep_Trfase"/>
</dbReference>
<dbReference type="PANTHER" id="PTHR30244:SF34">
    <property type="entry name" value="DTDP-4-AMINO-4,6-DIDEOXYGALACTOSE TRANSAMINASE"/>
    <property type="match status" value="1"/>
</dbReference>
<dbReference type="GO" id="GO:0000271">
    <property type="term" value="P:polysaccharide biosynthetic process"/>
    <property type="evidence" value="ECO:0007669"/>
    <property type="project" value="TreeGrafter"/>
</dbReference>
<dbReference type="AlphaFoldDB" id="J9DJ34"/>
<dbReference type="InterPro" id="IPR000653">
    <property type="entry name" value="DegT/StrS_aminotransferase"/>
</dbReference>
<dbReference type="Gene3D" id="3.40.640.10">
    <property type="entry name" value="Type I PLP-dependent aspartate aminotransferase-like (Major domain)"/>
    <property type="match status" value="1"/>
</dbReference>
<keyword evidence="6" id="KW-1185">Reference proteome</keyword>
<evidence type="ECO:0000256" key="1">
    <source>
        <dbReference type="ARBA" id="ARBA00037999"/>
    </source>
</evidence>
<dbReference type="OrthoDB" id="9768668at2"/>
<dbReference type="GO" id="GO:0030170">
    <property type="term" value="F:pyridoxal phosphate binding"/>
    <property type="evidence" value="ECO:0007669"/>
    <property type="project" value="TreeGrafter"/>
</dbReference>
<dbReference type="PATRIC" id="fig|1220535.3.peg.493"/>
<dbReference type="STRING" id="1220535.IMCC14465_04970"/>
<dbReference type="SUPFAM" id="SSF53383">
    <property type="entry name" value="PLP-dependent transferases"/>
    <property type="match status" value="1"/>
</dbReference>
<dbReference type="GO" id="GO:0008483">
    <property type="term" value="F:transaminase activity"/>
    <property type="evidence" value="ECO:0007669"/>
    <property type="project" value="TreeGrafter"/>
</dbReference>
<dbReference type="InterPro" id="IPR015421">
    <property type="entry name" value="PyrdxlP-dep_Trfase_major"/>
</dbReference>